<dbReference type="Pfam" id="PF04082">
    <property type="entry name" value="Fungal_trans"/>
    <property type="match status" value="1"/>
</dbReference>
<feature type="compositionally biased region" description="Polar residues" evidence="8">
    <location>
        <begin position="72"/>
        <end position="86"/>
    </location>
</feature>
<evidence type="ECO:0000256" key="1">
    <source>
        <dbReference type="ARBA" id="ARBA00004123"/>
    </source>
</evidence>
<dbReference type="GO" id="GO:0008270">
    <property type="term" value="F:zinc ion binding"/>
    <property type="evidence" value="ECO:0007669"/>
    <property type="project" value="UniProtKB-KW"/>
</dbReference>
<dbReference type="SMART" id="SM00355">
    <property type="entry name" value="ZnF_C2H2"/>
    <property type="match status" value="2"/>
</dbReference>
<evidence type="ECO:0000256" key="4">
    <source>
        <dbReference type="ARBA" id="ARBA00022771"/>
    </source>
</evidence>
<feature type="compositionally biased region" description="Polar residues" evidence="8">
    <location>
        <begin position="10"/>
        <end position="21"/>
    </location>
</feature>
<evidence type="ECO:0000256" key="3">
    <source>
        <dbReference type="ARBA" id="ARBA00022737"/>
    </source>
</evidence>
<feature type="domain" description="C2H2-type" evidence="9">
    <location>
        <begin position="102"/>
        <end position="124"/>
    </location>
</feature>
<dbReference type="PANTHER" id="PTHR40626">
    <property type="entry name" value="MIP31509P"/>
    <property type="match status" value="1"/>
</dbReference>
<dbReference type="PROSITE" id="PS00028">
    <property type="entry name" value="ZINC_FINGER_C2H2_1"/>
    <property type="match status" value="1"/>
</dbReference>
<dbReference type="OMA" id="GKRVHFC"/>
<dbReference type="InterPro" id="IPR013087">
    <property type="entry name" value="Znf_C2H2_type"/>
</dbReference>
<accession>N1PS06</accession>
<reference evidence="10 11" key="2">
    <citation type="journal article" date="2012" name="PLoS Pathog.">
        <title>Diverse lifestyles and strategies of plant pathogenesis encoded in the genomes of eighteen Dothideomycetes fungi.</title>
        <authorList>
            <person name="Ohm R.A."/>
            <person name="Feau N."/>
            <person name="Henrissat B."/>
            <person name="Schoch C.L."/>
            <person name="Horwitz B.A."/>
            <person name="Barry K.W."/>
            <person name="Condon B.J."/>
            <person name="Copeland A.C."/>
            <person name="Dhillon B."/>
            <person name="Glaser F."/>
            <person name="Hesse C.N."/>
            <person name="Kosti I."/>
            <person name="LaButti K."/>
            <person name="Lindquist E.A."/>
            <person name="Lucas S."/>
            <person name="Salamov A.A."/>
            <person name="Bradshaw R.E."/>
            <person name="Ciuffetti L."/>
            <person name="Hamelin R.C."/>
            <person name="Kema G.H.J."/>
            <person name="Lawrence C."/>
            <person name="Scott J.A."/>
            <person name="Spatafora J.W."/>
            <person name="Turgeon B.G."/>
            <person name="de Wit P.J.G.M."/>
            <person name="Zhong S."/>
            <person name="Goodwin S.B."/>
            <person name="Grigoriev I.V."/>
        </authorList>
    </citation>
    <scope>NUCLEOTIDE SEQUENCE [LARGE SCALE GENOMIC DNA]</scope>
    <source>
        <strain evidence="11">NZE10 / CBS 128990</strain>
    </source>
</reference>
<dbReference type="InterPro" id="IPR036236">
    <property type="entry name" value="Znf_C2H2_sf"/>
</dbReference>
<dbReference type="PANTHER" id="PTHR40626:SF30">
    <property type="entry name" value="FINGER DOMAIN PROTEIN, PUTATIVE (AFU_ORTHOLOGUE AFUA_4G13600)-RELATED"/>
    <property type="match status" value="1"/>
</dbReference>
<dbReference type="GO" id="GO:0006351">
    <property type="term" value="P:DNA-templated transcription"/>
    <property type="evidence" value="ECO:0007669"/>
    <property type="project" value="InterPro"/>
</dbReference>
<keyword evidence="3" id="KW-0677">Repeat</keyword>
<feature type="region of interest" description="Disordered" evidence="8">
    <location>
        <begin position="1"/>
        <end position="86"/>
    </location>
</feature>
<dbReference type="AlphaFoldDB" id="N1PS06"/>
<evidence type="ECO:0000256" key="7">
    <source>
        <dbReference type="PROSITE-ProRule" id="PRU00042"/>
    </source>
</evidence>
<dbReference type="Proteomes" id="UP000016933">
    <property type="component" value="Unassembled WGS sequence"/>
</dbReference>
<comment type="subcellular location">
    <subcellularLocation>
        <location evidence="1">Nucleus</location>
    </subcellularLocation>
</comment>
<evidence type="ECO:0000259" key="9">
    <source>
        <dbReference type="PROSITE" id="PS50157"/>
    </source>
</evidence>
<evidence type="ECO:0000313" key="10">
    <source>
        <dbReference type="EMBL" id="EME46246.1"/>
    </source>
</evidence>
<keyword evidence="6" id="KW-0539">Nucleus</keyword>
<keyword evidence="4 7" id="KW-0863">Zinc-finger</keyword>
<organism evidence="10 11">
    <name type="scientific">Dothistroma septosporum (strain NZE10 / CBS 128990)</name>
    <name type="common">Red band needle blight fungus</name>
    <name type="synonym">Mycosphaerella pini</name>
    <dbReference type="NCBI Taxonomy" id="675120"/>
    <lineage>
        <taxon>Eukaryota</taxon>
        <taxon>Fungi</taxon>
        <taxon>Dikarya</taxon>
        <taxon>Ascomycota</taxon>
        <taxon>Pezizomycotina</taxon>
        <taxon>Dothideomycetes</taxon>
        <taxon>Dothideomycetidae</taxon>
        <taxon>Mycosphaerellales</taxon>
        <taxon>Mycosphaerellaceae</taxon>
        <taxon>Dothistroma</taxon>
    </lineage>
</organism>
<evidence type="ECO:0000256" key="5">
    <source>
        <dbReference type="ARBA" id="ARBA00022833"/>
    </source>
</evidence>
<dbReference type="GO" id="GO:0000978">
    <property type="term" value="F:RNA polymerase II cis-regulatory region sequence-specific DNA binding"/>
    <property type="evidence" value="ECO:0007669"/>
    <property type="project" value="InterPro"/>
</dbReference>
<dbReference type="eggNOG" id="KOG1721">
    <property type="taxonomic scope" value="Eukaryota"/>
</dbReference>
<gene>
    <name evidence="10" type="ORF">DOTSEDRAFT_22343</name>
</gene>
<dbReference type="GO" id="GO:0000785">
    <property type="term" value="C:chromatin"/>
    <property type="evidence" value="ECO:0007669"/>
    <property type="project" value="TreeGrafter"/>
</dbReference>
<dbReference type="FunFam" id="3.30.160.60:FF:000065">
    <property type="entry name" value="B-cell CLL/lymphoma 6, member B"/>
    <property type="match status" value="1"/>
</dbReference>
<reference evidence="11" key="1">
    <citation type="journal article" date="2012" name="PLoS Genet.">
        <title>The genomes of the fungal plant pathogens Cladosporium fulvum and Dothistroma septosporum reveal adaptation to different hosts and lifestyles but also signatures of common ancestry.</title>
        <authorList>
            <person name="de Wit P.J.G.M."/>
            <person name="van der Burgt A."/>
            <person name="Oekmen B."/>
            <person name="Stergiopoulos I."/>
            <person name="Abd-Elsalam K.A."/>
            <person name="Aerts A.L."/>
            <person name="Bahkali A.H."/>
            <person name="Beenen H.G."/>
            <person name="Chettri P."/>
            <person name="Cox M.P."/>
            <person name="Datema E."/>
            <person name="de Vries R.P."/>
            <person name="Dhillon B."/>
            <person name="Ganley A.R."/>
            <person name="Griffiths S.A."/>
            <person name="Guo Y."/>
            <person name="Hamelin R.C."/>
            <person name="Henrissat B."/>
            <person name="Kabir M.S."/>
            <person name="Jashni M.K."/>
            <person name="Kema G."/>
            <person name="Klaubauf S."/>
            <person name="Lapidus A."/>
            <person name="Levasseur A."/>
            <person name="Lindquist E."/>
            <person name="Mehrabi R."/>
            <person name="Ohm R.A."/>
            <person name="Owen T.J."/>
            <person name="Salamov A."/>
            <person name="Schwelm A."/>
            <person name="Schijlen E."/>
            <person name="Sun H."/>
            <person name="van den Burg H.A."/>
            <person name="van Ham R.C.H.J."/>
            <person name="Zhang S."/>
            <person name="Goodwin S.B."/>
            <person name="Grigoriev I.V."/>
            <person name="Collemare J."/>
            <person name="Bradshaw R.E."/>
        </authorList>
    </citation>
    <scope>NUCLEOTIDE SEQUENCE [LARGE SCALE GENOMIC DNA]</scope>
    <source>
        <strain evidence="11">NZE10 / CBS 128990</strain>
    </source>
</reference>
<feature type="compositionally biased region" description="Low complexity" evidence="8">
    <location>
        <begin position="30"/>
        <end position="45"/>
    </location>
</feature>
<evidence type="ECO:0000256" key="2">
    <source>
        <dbReference type="ARBA" id="ARBA00022723"/>
    </source>
</evidence>
<dbReference type="STRING" id="675120.N1PS06"/>
<keyword evidence="2" id="KW-0479">Metal-binding</keyword>
<dbReference type="GO" id="GO:0005634">
    <property type="term" value="C:nucleus"/>
    <property type="evidence" value="ECO:0007669"/>
    <property type="project" value="UniProtKB-SubCell"/>
</dbReference>
<evidence type="ECO:0000256" key="6">
    <source>
        <dbReference type="ARBA" id="ARBA00023242"/>
    </source>
</evidence>
<dbReference type="Pfam" id="PF00096">
    <property type="entry name" value="zf-C2H2"/>
    <property type="match status" value="1"/>
</dbReference>
<dbReference type="HOGENOM" id="CLU_358251_0_0_1"/>
<sequence length="782" mass="86940">MPSDMPNPAERTSPTPSQDNTFEACKLQHRPSQPSQSPGRQSSIESSRRRETLIRPQGLRASSRDTAEMHRSSTPPGASSLGTTKYTKTGRISKAAKGQRVHHCEECGKTYTRAEHLRRHQQNHKPGAYPCDWPSCGRSFYREDLLVRHKARQTPKRMPIPPNELPLGVPLTTDGPIEFGTFTDTWDASPPLSPPEYNIYDYESTDESSDAFFYQPQMTRARNYSGSSFVGYIQPYSNSRSPVSVGPSTLLQRWSLHPSCDTHYLTGPDSLVGGLGYSTPGSVTDMADRGSRSVAVEARDLMELGELAMLDIVSGSLRADKQFTPPPVHQHYLEGFWAQVHELFPIIHKPTFDHELASPLLRASILALGGQASRDRTDLANARTIHEKCLKVLKQRSISGSHTYRVCDMQAIVLVEIYSLFKSRRPPLRLSAHFETVYGLLSTDRVAFLPSMSAARLGIDSFNDELLLNTACKQRLLLACYVLEQQHSALFGREPTACFSHSGLALPYPTAQVEWDAVVDTPPSGQYERTLQALQDLQFLPDSVGAHMDPFRSMLLMACRLDVPKDLTAWADCCEDFPITPAAGYTPLTRLAYHTFMLCNNTPIRDLLAVAGESWVLAEKLRTQAEYTAAQIETRQWAARPFGHGLHQPPVQDALHHAFSILAVHQDTAKTGLLFQEWAIFLAALVIWARVYAVKTEKDQPRLSIPNASVPHTPVPGLDASVTKVVLSQSVLGVEWKDVCNILMWTKSNIEQYDLPHNCGLNSGAVDVLSKIIAKGSEDGWF</sequence>
<dbReference type="EMBL" id="KB446537">
    <property type="protein sequence ID" value="EME46246.1"/>
    <property type="molecule type" value="Genomic_DNA"/>
</dbReference>
<dbReference type="CDD" id="cd12148">
    <property type="entry name" value="fungal_TF_MHR"/>
    <property type="match status" value="1"/>
</dbReference>
<proteinExistence type="predicted"/>
<name>N1PS06_DOTSN</name>
<dbReference type="OrthoDB" id="6077919at2759"/>
<dbReference type="InterPro" id="IPR007219">
    <property type="entry name" value="XnlR_reg_dom"/>
</dbReference>
<dbReference type="Gene3D" id="3.30.160.60">
    <property type="entry name" value="Classic Zinc Finger"/>
    <property type="match status" value="1"/>
</dbReference>
<dbReference type="SUPFAM" id="SSF57667">
    <property type="entry name" value="beta-beta-alpha zinc fingers"/>
    <property type="match status" value="1"/>
</dbReference>
<dbReference type="PROSITE" id="PS50157">
    <property type="entry name" value="ZINC_FINGER_C2H2_2"/>
    <property type="match status" value="2"/>
</dbReference>
<feature type="compositionally biased region" description="Basic and acidic residues" evidence="8">
    <location>
        <begin position="62"/>
        <end position="71"/>
    </location>
</feature>
<feature type="domain" description="C2H2-type" evidence="9">
    <location>
        <begin position="129"/>
        <end position="158"/>
    </location>
</feature>
<keyword evidence="11" id="KW-1185">Reference proteome</keyword>
<protein>
    <recommendedName>
        <fullName evidence="9">C2H2-type domain-containing protein</fullName>
    </recommendedName>
</protein>
<evidence type="ECO:0000313" key="11">
    <source>
        <dbReference type="Proteomes" id="UP000016933"/>
    </source>
</evidence>
<dbReference type="InterPro" id="IPR051059">
    <property type="entry name" value="VerF-like"/>
</dbReference>
<keyword evidence="5" id="KW-0862">Zinc</keyword>
<dbReference type="GO" id="GO:0000981">
    <property type="term" value="F:DNA-binding transcription factor activity, RNA polymerase II-specific"/>
    <property type="evidence" value="ECO:0007669"/>
    <property type="project" value="InterPro"/>
</dbReference>
<evidence type="ECO:0000256" key="8">
    <source>
        <dbReference type="SAM" id="MobiDB-lite"/>
    </source>
</evidence>